<dbReference type="PANTHER" id="PTHR35848">
    <property type="entry name" value="OXALATE-BINDING PROTEIN"/>
    <property type="match status" value="1"/>
</dbReference>
<dbReference type="EMBL" id="FQYO01000002">
    <property type="protein sequence ID" value="SHI51909.1"/>
    <property type="molecule type" value="Genomic_DNA"/>
</dbReference>
<proteinExistence type="predicted"/>
<feature type="domain" description="Cupin type-2" evidence="3">
    <location>
        <begin position="37"/>
        <end position="107"/>
    </location>
</feature>
<reference evidence="4 5" key="1">
    <citation type="submission" date="2016-11" db="EMBL/GenBank/DDBJ databases">
        <authorList>
            <person name="Jaros S."/>
            <person name="Januszkiewicz K."/>
            <person name="Wedrychowicz H."/>
        </authorList>
    </citation>
    <scope>NUCLEOTIDE SEQUENCE [LARGE SCALE GENOMIC DNA]</scope>
    <source>
        <strain evidence="4 5">DSM 100565</strain>
    </source>
</reference>
<dbReference type="InterPro" id="IPR013096">
    <property type="entry name" value="Cupin_2"/>
</dbReference>
<keyword evidence="5" id="KW-1185">Reference proteome</keyword>
<dbReference type="SUPFAM" id="SSF51182">
    <property type="entry name" value="RmlC-like cupins"/>
    <property type="match status" value="1"/>
</dbReference>
<dbReference type="InterPro" id="IPR014710">
    <property type="entry name" value="RmlC-like_jellyroll"/>
</dbReference>
<dbReference type="Gene3D" id="2.60.120.10">
    <property type="entry name" value="Jelly Rolls"/>
    <property type="match status" value="1"/>
</dbReference>
<dbReference type="Pfam" id="PF07883">
    <property type="entry name" value="Cupin_2"/>
    <property type="match status" value="1"/>
</dbReference>
<dbReference type="AlphaFoldDB" id="A0A1M6BT06"/>
<dbReference type="PANTHER" id="PTHR35848:SF9">
    <property type="entry name" value="SLL1358 PROTEIN"/>
    <property type="match status" value="1"/>
</dbReference>
<dbReference type="InterPro" id="IPR011051">
    <property type="entry name" value="RmlC_Cupin_sf"/>
</dbReference>
<organism evidence="4 5">
    <name type="scientific">Wenxinia saemankumensis</name>
    <dbReference type="NCBI Taxonomy" id="1447782"/>
    <lineage>
        <taxon>Bacteria</taxon>
        <taxon>Pseudomonadati</taxon>
        <taxon>Pseudomonadota</taxon>
        <taxon>Alphaproteobacteria</taxon>
        <taxon>Rhodobacterales</taxon>
        <taxon>Roseobacteraceae</taxon>
        <taxon>Wenxinia</taxon>
    </lineage>
</organism>
<dbReference type="OrthoDB" id="5290459at2"/>
<name>A0A1M6BT06_9RHOB</name>
<evidence type="ECO:0000313" key="5">
    <source>
        <dbReference type="Proteomes" id="UP000184292"/>
    </source>
</evidence>
<dbReference type="GO" id="GO:0046872">
    <property type="term" value="F:metal ion binding"/>
    <property type="evidence" value="ECO:0007669"/>
    <property type="project" value="UniProtKB-KW"/>
</dbReference>
<dbReference type="CDD" id="cd02224">
    <property type="entry name" value="cupin_SPO2919-like"/>
    <property type="match status" value="1"/>
</dbReference>
<evidence type="ECO:0000259" key="3">
    <source>
        <dbReference type="Pfam" id="PF07883"/>
    </source>
</evidence>
<evidence type="ECO:0000256" key="1">
    <source>
        <dbReference type="ARBA" id="ARBA00022723"/>
    </source>
</evidence>
<dbReference type="STRING" id="1447782.SAMN05444417_0836"/>
<keyword evidence="1" id="KW-0479">Metal-binding</keyword>
<dbReference type="InterPro" id="IPR051610">
    <property type="entry name" value="GPI/OXD"/>
</dbReference>
<evidence type="ECO:0000313" key="4">
    <source>
        <dbReference type="EMBL" id="SHI51909.1"/>
    </source>
</evidence>
<accession>A0A1M6BT06</accession>
<feature type="compositionally biased region" description="Polar residues" evidence="2">
    <location>
        <begin position="1"/>
        <end position="19"/>
    </location>
</feature>
<dbReference type="Proteomes" id="UP000184292">
    <property type="component" value="Unassembled WGS sequence"/>
</dbReference>
<feature type="region of interest" description="Disordered" evidence="2">
    <location>
        <begin position="1"/>
        <end position="27"/>
    </location>
</feature>
<sequence>MILTNGSVPPTRVTGSSTRTEQRYGDAGGLTRLGFNVTTLAPGEMSARRHWHEEEDEFLYVISGEATVIEEDGAHVIGPGDVCCWPAGVANAHHVVNRSDAEVVYLVAGAGGATRDVCHYPDHGEVLHHSPPRWWMEDAEGRVLREGETG</sequence>
<protein>
    <submittedName>
        <fullName evidence="4">Uncharacterized conserved protein, cupin superfamily</fullName>
    </submittedName>
</protein>
<evidence type="ECO:0000256" key="2">
    <source>
        <dbReference type="SAM" id="MobiDB-lite"/>
    </source>
</evidence>
<dbReference type="RefSeq" id="WP_073326579.1">
    <property type="nucleotide sequence ID" value="NZ_FQYO01000002.1"/>
</dbReference>
<gene>
    <name evidence="4" type="ORF">SAMN05444417_0836</name>
</gene>